<name>A0A6G9A0C5_9BRAD</name>
<reference evidence="2 3" key="1">
    <citation type="journal article" date="2020" name="Int. J. Syst. Evol. Microbiol.">
        <title>Description and complete genome sequences of Bradyrhizobium symbiodeficiens sp. nov., a non-symbiotic bacterium associated with legumes native to Canada.</title>
        <authorList>
            <person name="Bromfield E.S.P."/>
            <person name="Cloutier S."/>
            <person name="Nguyen H.D.T."/>
        </authorList>
    </citation>
    <scope>NUCLEOTIDE SEQUENCE [LARGE SCALE GENOMIC DNA]</scope>
    <source>
        <strain evidence="2 3">101S1MB</strain>
    </source>
</reference>
<protein>
    <submittedName>
        <fullName evidence="2">Uncharacterized protein</fullName>
    </submittedName>
</protein>
<organism evidence="2 3">
    <name type="scientific">Bradyrhizobium symbiodeficiens</name>
    <dbReference type="NCBI Taxonomy" id="1404367"/>
    <lineage>
        <taxon>Bacteria</taxon>
        <taxon>Pseudomonadati</taxon>
        <taxon>Pseudomonadota</taxon>
        <taxon>Alphaproteobacteria</taxon>
        <taxon>Hyphomicrobiales</taxon>
        <taxon>Nitrobacteraceae</taxon>
        <taxon>Bradyrhizobium</taxon>
    </lineage>
</organism>
<keyword evidence="1" id="KW-0472">Membrane</keyword>
<feature type="transmembrane region" description="Helical" evidence="1">
    <location>
        <begin position="82"/>
        <end position="103"/>
    </location>
</feature>
<feature type="transmembrane region" description="Helical" evidence="1">
    <location>
        <begin position="48"/>
        <end position="70"/>
    </location>
</feature>
<gene>
    <name evidence="2" type="ORF">HAV00_05865</name>
</gene>
<dbReference type="AlphaFoldDB" id="A0A6G9A0C5"/>
<sequence>MHNRTVIQTRSDGLASHILPVSGTMIGGCAALIGLVKLVDGSSHVDEYAALVAVAFLASAMTSYLSIRYSDQASLSAWIERIADVIFLCGLVGITMVTILFAYEVI</sequence>
<dbReference type="Proteomes" id="UP000500895">
    <property type="component" value="Chromosome"/>
</dbReference>
<evidence type="ECO:0000313" key="3">
    <source>
        <dbReference type="Proteomes" id="UP000500895"/>
    </source>
</evidence>
<proteinExistence type="predicted"/>
<evidence type="ECO:0000256" key="1">
    <source>
        <dbReference type="SAM" id="Phobius"/>
    </source>
</evidence>
<evidence type="ECO:0000313" key="2">
    <source>
        <dbReference type="EMBL" id="QIP05799.1"/>
    </source>
</evidence>
<keyword evidence="1" id="KW-0812">Transmembrane</keyword>
<dbReference type="EMBL" id="CP050066">
    <property type="protein sequence ID" value="QIP05799.1"/>
    <property type="molecule type" value="Genomic_DNA"/>
</dbReference>
<dbReference type="PROSITE" id="PS51257">
    <property type="entry name" value="PROKAR_LIPOPROTEIN"/>
    <property type="match status" value="1"/>
</dbReference>
<accession>A0A6G9A0C5</accession>
<keyword evidence="1" id="KW-1133">Transmembrane helix</keyword>
<dbReference type="RefSeq" id="WP_166467065.1">
    <property type="nucleotide sequence ID" value="NZ_CP050066.2"/>
</dbReference>
<feature type="transmembrane region" description="Helical" evidence="1">
    <location>
        <begin position="12"/>
        <end position="36"/>
    </location>
</feature>